<keyword evidence="1" id="KW-0812">Transmembrane</keyword>
<evidence type="ECO:0000313" key="3">
    <source>
        <dbReference type="EMBL" id="MBP3951440.1"/>
    </source>
</evidence>
<evidence type="ECO:0000313" key="4">
    <source>
        <dbReference type="Proteomes" id="UP000678228"/>
    </source>
</evidence>
<dbReference type="EMBL" id="JAGKSQ010000003">
    <property type="protein sequence ID" value="MBP3951440.1"/>
    <property type="molecule type" value="Genomic_DNA"/>
</dbReference>
<keyword evidence="4" id="KW-1185">Reference proteome</keyword>
<evidence type="ECO:0000259" key="2">
    <source>
        <dbReference type="Pfam" id="PF22570"/>
    </source>
</evidence>
<dbReference type="Pfam" id="PF22570">
    <property type="entry name" value="LiaF-TM"/>
    <property type="match status" value="1"/>
</dbReference>
<accession>A0A940WS19</accession>
<dbReference type="AlphaFoldDB" id="A0A940WS19"/>
<dbReference type="InterPro" id="IPR054331">
    <property type="entry name" value="LiaF_TM"/>
</dbReference>
<evidence type="ECO:0000256" key="1">
    <source>
        <dbReference type="SAM" id="Phobius"/>
    </source>
</evidence>
<reference evidence="3" key="1">
    <citation type="submission" date="2021-03" db="EMBL/GenBank/DDBJ databases">
        <title>Bacillus suaedae sp. nov., isolated from Suaeda aralocaspica.</title>
        <authorList>
            <person name="Lei R.F.R."/>
        </authorList>
    </citation>
    <scope>NUCLEOTIDE SEQUENCE</scope>
    <source>
        <strain evidence="3">YZJH907-2</strain>
    </source>
</reference>
<comment type="caution">
    <text evidence="3">The sequence shown here is derived from an EMBL/GenBank/DDBJ whole genome shotgun (WGS) entry which is preliminary data.</text>
</comment>
<name>A0A940WS19_9BACI</name>
<keyword evidence="1" id="KW-0472">Membrane</keyword>
<organism evidence="3 4">
    <name type="scientific">Halalkalibacter suaedae</name>
    <dbReference type="NCBI Taxonomy" id="2822140"/>
    <lineage>
        <taxon>Bacteria</taxon>
        <taxon>Bacillati</taxon>
        <taxon>Bacillota</taxon>
        <taxon>Bacilli</taxon>
        <taxon>Bacillales</taxon>
        <taxon>Bacillaceae</taxon>
        <taxon>Halalkalibacter</taxon>
    </lineage>
</organism>
<sequence>MKQPVKKLGGFLFILIGVTVLLGLIGIHLGSIVGLAIGSWLLYWGYSRSQEKERWTLSSIVLVAVGALIIFGGLGGVASLLFGILLVYAGYKLIKPESSQLIDEQSQHGSLSTYDVLDDEIEKLLGNK</sequence>
<protein>
    <recommendedName>
        <fullName evidence="2">LiaF transmembrane domain-containing protein</fullName>
    </recommendedName>
</protein>
<feature type="domain" description="LiaF transmembrane" evidence="2">
    <location>
        <begin position="9"/>
        <end position="98"/>
    </location>
</feature>
<proteinExistence type="predicted"/>
<dbReference type="Proteomes" id="UP000678228">
    <property type="component" value="Unassembled WGS sequence"/>
</dbReference>
<keyword evidence="1" id="KW-1133">Transmembrane helix</keyword>
<gene>
    <name evidence="3" type="ORF">J7W16_09855</name>
</gene>
<dbReference type="RefSeq" id="WP_210597122.1">
    <property type="nucleotide sequence ID" value="NZ_JAGKSQ010000003.1"/>
</dbReference>
<feature type="transmembrane region" description="Helical" evidence="1">
    <location>
        <begin position="12"/>
        <end position="43"/>
    </location>
</feature>
<feature type="transmembrane region" description="Helical" evidence="1">
    <location>
        <begin position="55"/>
        <end position="88"/>
    </location>
</feature>